<accession>L1L582</accession>
<dbReference type="RefSeq" id="WP_009302769.1">
    <property type="nucleotide sequence ID" value="NZ_AEJC01000116.1"/>
</dbReference>
<dbReference type="OrthoDB" id="3186544at2"/>
<evidence type="ECO:0000313" key="2">
    <source>
        <dbReference type="Proteomes" id="UP000010411"/>
    </source>
</evidence>
<sequence length="50" mass="5501">MSHRDPADHDSIARVEAHVFDGLAAVARSCAEWAREGRRLLATRKSPEGT</sequence>
<comment type="caution">
    <text evidence="1">The sequence shown here is derived from an EMBL/GenBank/DDBJ whole genome shotgun (WGS) entry which is preliminary data.</text>
</comment>
<evidence type="ECO:0000313" key="1">
    <source>
        <dbReference type="EMBL" id="EKX67845.1"/>
    </source>
</evidence>
<dbReference type="AlphaFoldDB" id="L1L582"/>
<gene>
    <name evidence="1" type="ORF">STRIP9103_08655</name>
</gene>
<organism evidence="1 2">
    <name type="scientific">Streptomyces ipomoeae 91-03</name>
    <dbReference type="NCBI Taxonomy" id="698759"/>
    <lineage>
        <taxon>Bacteria</taxon>
        <taxon>Bacillati</taxon>
        <taxon>Actinomycetota</taxon>
        <taxon>Actinomycetes</taxon>
        <taxon>Kitasatosporales</taxon>
        <taxon>Streptomycetaceae</taxon>
        <taxon>Streptomyces</taxon>
    </lineage>
</organism>
<keyword evidence="2" id="KW-1185">Reference proteome</keyword>
<protein>
    <submittedName>
        <fullName evidence="1">Uncharacterized protein</fullName>
    </submittedName>
</protein>
<reference evidence="1 2" key="1">
    <citation type="submission" date="2012-11" db="EMBL/GenBank/DDBJ databases">
        <authorList>
            <person name="Huguet-Tapia J.C."/>
            <person name="Durkin A.S."/>
            <person name="Pettis G.S."/>
            <person name="Badger J.H."/>
        </authorList>
    </citation>
    <scope>NUCLEOTIDE SEQUENCE [LARGE SCALE GENOMIC DNA]</scope>
    <source>
        <strain evidence="1 2">91-03</strain>
    </source>
</reference>
<dbReference type="EMBL" id="AEJC01000116">
    <property type="protein sequence ID" value="EKX67845.1"/>
    <property type="molecule type" value="Genomic_DNA"/>
</dbReference>
<name>L1L582_9ACTN</name>
<dbReference type="PATRIC" id="fig|698759.3.peg.1608"/>
<dbReference type="Proteomes" id="UP000010411">
    <property type="component" value="Unassembled WGS sequence"/>
</dbReference>
<proteinExistence type="predicted"/>